<comment type="caution">
    <text evidence="5">The sequence shown here is derived from an EMBL/GenBank/DDBJ whole genome shotgun (WGS) entry which is preliminary data.</text>
</comment>
<accession>A0A4V2NML0</accession>
<dbReference type="RefSeq" id="WP_131149531.1">
    <property type="nucleotide sequence ID" value="NZ_SJTG01000001.1"/>
</dbReference>
<evidence type="ECO:0000256" key="3">
    <source>
        <dbReference type="ARBA" id="ARBA00023163"/>
    </source>
</evidence>
<keyword evidence="3" id="KW-0804">Transcription</keyword>
<dbReference type="InterPro" id="IPR018062">
    <property type="entry name" value="HTH_AraC-typ_CS"/>
</dbReference>
<dbReference type="PROSITE" id="PS01124">
    <property type="entry name" value="HTH_ARAC_FAMILY_2"/>
    <property type="match status" value="1"/>
</dbReference>
<evidence type="ECO:0000313" key="6">
    <source>
        <dbReference type="Proteomes" id="UP000291822"/>
    </source>
</evidence>
<reference evidence="5 6" key="1">
    <citation type="submission" date="2019-02" db="EMBL/GenBank/DDBJ databases">
        <title>Dyella amyloliquefaciens sp. nov., isolated from forest soil.</title>
        <authorList>
            <person name="Gao Z.-H."/>
            <person name="Qiu L.-H."/>
        </authorList>
    </citation>
    <scope>NUCLEOTIDE SEQUENCE [LARGE SCALE GENOMIC DNA]</scope>
    <source>
        <strain evidence="5 6">KACC 12747</strain>
    </source>
</reference>
<evidence type="ECO:0000256" key="1">
    <source>
        <dbReference type="ARBA" id="ARBA00023015"/>
    </source>
</evidence>
<sequence length="277" mass="31024">MSPDCTIGSLRSIKDEAGDSRPLRPWHPVGANQDELFTLSVGRGQWVLMSATKSARGVVRLHSSQVDAHRQLVWTTRRLLVYSHVPMAVLSSRPFELRDVDMLALTKLLAFHDDARGISLHGNAAQTCSITEATHLALEDRGEATRWMVSGFTRVCATRSQVYGVLRRTEAYRLVRFLLAQEPSIKASRLSERYGLSPTHFRRKCRQVLGQSLKGQLRLLRAARSLLEYGLGNEPFTTVAADHGYSSAAHFSSEVRSLFGKSPTELYRSCVNWKEAK</sequence>
<evidence type="ECO:0000256" key="2">
    <source>
        <dbReference type="ARBA" id="ARBA00023125"/>
    </source>
</evidence>
<evidence type="ECO:0000259" key="4">
    <source>
        <dbReference type="PROSITE" id="PS01124"/>
    </source>
</evidence>
<protein>
    <submittedName>
        <fullName evidence="5">Helix-turn-helix domain-containing protein</fullName>
    </submittedName>
</protein>
<dbReference type="SMART" id="SM00342">
    <property type="entry name" value="HTH_ARAC"/>
    <property type="match status" value="1"/>
</dbReference>
<dbReference type="InterPro" id="IPR050204">
    <property type="entry name" value="AraC_XylS_family_regulators"/>
</dbReference>
<dbReference type="PANTHER" id="PTHR46796">
    <property type="entry name" value="HTH-TYPE TRANSCRIPTIONAL ACTIVATOR RHAS-RELATED"/>
    <property type="match status" value="1"/>
</dbReference>
<dbReference type="EMBL" id="SJTG01000001">
    <property type="protein sequence ID" value="TCI13687.1"/>
    <property type="molecule type" value="Genomic_DNA"/>
</dbReference>
<name>A0A4V2NML0_9GAMM</name>
<gene>
    <name evidence="5" type="ORF">EZM97_10635</name>
</gene>
<organism evidence="5 6">
    <name type="scientific">Dyella soli</name>
    <dbReference type="NCBI Taxonomy" id="522319"/>
    <lineage>
        <taxon>Bacteria</taxon>
        <taxon>Pseudomonadati</taxon>
        <taxon>Pseudomonadota</taxon>
        <taxon>Gammaproteobacteria</taxon>
        <taxon>Lysobacterales</taxon>
        <taxon>Rhodanobacteraceae</taxon>
        <taxon>Dyella</taxon>
    </lineage>
</organism>
<dbReference type="Pfam" id="PF12833">
    <property type="entry name" value="HTH_18"/>
    <property type="match status" value="1"/>
</dbReference>
<feature type="domain" description="HTH araC/xylS-type" evidence="4">
    <location>
        <begin position="169"/>
        <end position="269"/>
    </location>
</feature>
<dbReference type="PROSITE" id="PS00041">
    <property type="entry name" value="HTH_ARAC_FAMILY_1"/>
    <property type="match status" value="1"/>
</dbReference>
<dbReference type="InterPro" id="IPR018060">
    <property type="entry name" value="HTH_AraC"/>
</dbReference>
<evidence type="ECO:0000313" key="5">
    <source>
        <dbReference type="EMBL" id="TCI13687.1"/>
    </source>
</evidence>
<keyword evidence="6" id="KW-1185">Reference proteome</keyword>
<dbReference type="SUPFAM" id="SSF46689">
    <property type="entry name" value="Homeodomain-like"/>
    <property type="match status" value="1"/>
</dbReference>
<dbReference type="GO" id="GO:0043565">
    <property type="term" value="F:sequence-specific DNA binding"/>
    <property type="evidence" value="ECO:0007669"/>
    <property type="project" value="InterPro"/>
</dbReference>
<dbReference type="AlphaFoldDB" id="A0A4V2NML0"/>
<dbReference type="GO" id="GO:0003700">
    <property type="term" value="F:DNA-binding transcription factor activity"/>
    <property type="evidence" value="ECO:0007669"/>
    <property type="project" value="InterPro"/>
</dbReference>
<dbReference type="InterPro" id="IPR009057">
    <property type="entry name" value="Homeodomain-like_sf"/>
</dbReference>
<keyword evidence="1" id="KW-0805">Transcription regulation</keyword>
<dbReference type="Gene3D" id="1.10.10.60">
    <property type="entry name" value="Homeodomain-like"/>
    <property type="match status" value="1"/>
</dbReference>
<dbReference type="Proteomes" id="UP000291822">
    <property type="component" value="Unassembled WGS sequence"/>
</dbReference>
<proteinExistence type="predicted"/>
<keyword evidence="2" id="KW-0238">DNA-binding</keyword>